<evidence type="ECO:0000313" key="1">
    <source>
        <dbReference type="EMBL" id="KAK8844258.1"/>
    </source>
</evidence>
<keyword evidence="2" id="KW-1185">Reference proteome</keyword>
<dbReference type="Proteomes" id="UP001470230">
    <property type="component" value="Unassembled WGS sequence"/>
</dbReference>
<sequence length="122" mass="14750">MRLSKPFPFFIMYARLSEQVQDYIDKINEQIPKSFDVPDLPFAELIRRREFLNWKIKIWNKELIRIVAKKTHLRGIDRRLAATLPKQIRLWKTERTKITHMLSLQIQKNKESENSDNNNDNQ</sequence>
<gene>
    <name evidence="1" type="ORF">M9Y10_024469</name>
</gene>
<evidence type="ECO:0000313" key="2">
    <source>
        <dbReference type="Proteomes" id="UP001470230"/>
    </source>
</evidence>
<comment type="caution">
    <text evidence="1">The sequence shown here is derived from an EMBL/GenBank/DDBJ whole genome shotgun (WGS) entry which is preliminary data.</text>
</comment>
<evidence type="ECO:0008006" key="3">
    <source>
        <dbReference type="Google" id="ProtNLM"/>
    </source>
</evidence>
<dbReference type="EMBL" id="JAPFFF010000033">
    <property type="protein sequence ID" value="KAK8844258.1"/>
    <property type="molecule type" value="Genomic_DNA"/>
</dbReference>
<accession>A0ABR2HC14</accession>
<organism evidence="1 2">
    <name type="scientific">Tritrichomonas musculus</name>
    <dbReference type="NCBI Taxonomy" id="1915356"/>
    <lineage>
        <taxon>Eukaryota</taxon>
        <taxon>Metamonada</taxon>
        <taxon>Parabasalia</taxon>
        <taxon>Tritrichomonadida</taxon>
        <taxon>Tritrichomonadidae</taxon>
        <taxon>Tritrichomonas</taxon>
    </lineage>
</organism>
<proteinExistence type="predicted"/>
<reference evidence="1 2" key="1">
    <citation type="submission" date="2024-04" db="EMBL/GenBank/DDBJ databases">
        <title>Tritrichomonas musculus Genome.</title>
        <authorList>
            <person name="Alves-Ferreira E."/>
            <person name="Grigg M."/>
            <person name="Lorenzi H."/>
            <person name="Galac M."/>
        </authorList>
    </citation>
    <scope>NUCLEOTIDE SEQUENCE [LARGE SCALE GENOMIC DNA]</scope>
    <source>
        <strain evidence="1 2">EAF2021</strain>
    </source>
</reference>
<name>A0ABR2HC14_9EUKA</name>
<protein>
    <recommendedName>
        <fullName evidence="3">IQ calmodulin-binding motif family protein</fullName>
    </recommendedName>
</protein>